<dbReference type="EMBL" id="SNRW01036519">
    <property type="protein sequence ID" value="KAA6354320.1"/>
    <property type="molecule type" value="Genomic_DNA"/>
</dbReference>
<name>A0A5J4T9U5_9EUKA</name>
<comment type="caution">
    <text evidence="2">The sequence shown here is derived from an EMBL/GenBank/DDBJ whole genome shotgun (WGS) entry which is preliminary data.</text>
</comment>
<dbReference type="Proteomes" id="UP000324800">
    <property type="component" value="Unassembled WGS sequence"/>
</dbReference>
<protein>
    <submittedName>
        <fullName evidence="2">Uncharacterized protein</fullName>
    </submittedName>
</protein>
<accession>A0A5J4T9U5</accession>
<evidence type="ECO:0000313" key="2">
    <source>
        <dbReference type="EMBL" id="KAA6354320.1"/>
    </source>
</evidence>
<dbReference type="AlphaFoldDB" id="A0A5J4T9U5"/>
<feature type="region of interest" description="Disordered" evidence="1">
    <location>
        <begin position="1"/>
        <end position="64"/>
    </location>
</feature>
<evidence type="ECO:0000256" key="1">
    <source>
        <dbReference type="SAM" id="MobiDB-lite"/>
    </source>
</evidence>
<sequence>EDEEEDDEEDEEEDDDEDEEEDDDEDDDEEEDDEGGRGGRSFKEKAGGRGNENETLFQSSGDRYGREFYNDQALGGEEEGFYDEGSKKGDLRLETGLVQENEGDCYGEGTDQREEVNDQLLDRECGANNC</sequence>
<feature type="compositionally biased region" description="Basic and acidic residues" evidence="1">
    <location>
        <begin position="35"/>
        <end position="47"/>
    </location>
</feature>
<gene>
    <name evidence="2" type="ORF">EZS28_050153</name>
</gene>
<reference evidence="2 3" key="1">
    <citation type="submission" date="2019-03" db="EMBL/GenBank/DDBJ databases">
        <title>Single cell metagenomics reveals metabolic interactions within the superorganism composed of flagellate Streblomastix strix and complex community of Bacteroidetes bacteria on its surface.</title>
        <authorList>
            <person name="Treitli S.C."/>
            <person name="Kolisko M."/>
            <person name="Husnik F."/>
            <person name="Keeling P."/>
            <person name="Hampl V."/>
        </authorList>
    </citation>
    <scope>NUCLEOTIDE SEQUENCE [LARGE SCALE GENOMIC DNA]</scope>
    <source>
        <strain evidence="2">ST1C</strain>
    </source>
</reference>
<feature type="compositionally biased region" description="Acidic residues" evidence="1">
    <location>
        <begin position="1"/>
        <end position="34"/>
    </location>
</feature>
<feature type="non-terminal residue" evidence="2">
    <location>
        <position position="1"/>
    </location>
</feature>
<organism evidence="2 3">
    <name type="scientific">Streblomastix strix</name>
    <dbReference type="NCBI Taxonomy" id="222440"/>
    <lineage>
        <taxon>Eukaryota</taxon>
        <taxon>Metamonada</taxon>
        <taxon>Preaxostyla</taxon>
        <taxon>Oxymonadida</taxon>
        <taxon>Streblomastigidae</taxon>
        <taxon>Streblomastix</taxon>
    </lineage>
</organism>
<proteinExistence type="predicted"/>
<evidence type="ECO:0000313" key="3">
    <source>
        <dbReference type="Proteomes" id="UP000324800"/>
    </source>
</evidence>